<dbReference type="InterPro" id="IPR002625">
    <property type="entry name" value="Smr_dom"/>
</dbReference>
<dbReference type="PANTHER" id="PTHR46535:SF1">
    <property type="entry name" value="NEDD4-BINDING PROTEIN 2"/>
    <property type="match status" value="1"/>
</dbReference>
<dbReference type="InterPro" id="IPR052772">
    <property type="entry name" value="Endo/PolyKinase_Domain-Protein"/>
</dbReference>
<dbReference type="GO" id="GO:0004519">
    <property type="term" value="F:endonuclease activity"/>
    <property type="evidence" value="ECO:0007669"/>
    <property type="project" value="TreeGrafter"/>
</dbReference>
<keyword evidence="7" id="KW-1185">Reference proteome</keyword>
<dbReference type="Pfam" id="PF02845">
    <property type="entry name" value="CUE"/>
    <property type="match status" value="1"/>
</dbReference>
<dbReference type="GeneID" id="8048030"/>
<dbReference type="PROSITE" id="PS50828">
    <property type="entry name" value="SMR"/>
    <property type="match status" value="1"/>
</dbReference>
<dbReference type="AlphaFoldDB" id="B9WHF7"/>
<dbReference type="Gene3D" id="1.10.8.10">
    <property type="entry name" value="DNA helicase RuvA subunit, C-terminal domain"/>
    <property type="match status" value="1"/>
</dbReference>
<feature type="region of interest" description="Disordered" evidence="2">
    <location>
        <begin position="120"/>
        <end position="146"/>
    </location>
</feature>
<gene>
    <name evidence="5" type="ordered locus">Cd36_52150</name>
    <name evidence="6" type="ORF">CD36_52150</name>
</gene>
<evidence type="ECO:0000313" key="7">
    <source>
        <dbReference type="Proteomes" id="UP000002605"/>
    </source>
</evidence>
<evidence type="ECO:0000256" key="2">
    <source>
        <dbReference type="SAM" id="MobiDB-lite"/>
    </source>
</evidence>
<dbReference type="CDD" id="cd14279">
    <property type="entry name" value="CUE"/>
    <property type="match status" value="1"/>
</dbReference>
<reference evidence="6 7" key="1">
    <citation type="journal article" date="2009" name="Genome Res.">
        <title>Comparative genomics of the fungal pathogens Candida dubliniensis and Candida albicans.</title>
        <authorList>
            <person name="Jackson A.P."/>
            <person name="Gamble J.A."/>
            <person name="Yeomans T."/>
            <person name="Moran G.P."/>
            <person name="Saunders D."/>
            <person name="Harris D."/>
            <person name="Aslett M."/>
            <person name="Barrell J.F."/>
            <person name="Butler G."/>
            <person name="Citiulo F."/>
            <person name="Coleman D.C."/>
            <person name="de Groot P.W.J."/>
            <person name="Goodwin T.J."/>
            <person name="Quail M.A."/>
            <person name="McQuillan J."/>
            <person name="Munro C.A."/>
            <person name="Pain A."/>
            <person name="Poulter R.T."/>
            <person name="Rajandream M.A."/>
            <person name="Renauld H."/>
            <person name="Spiering M.J."/>
            <person name="Tivey A."/>
            <person name="Gow N.A.R."/>
            <person name="Barrell B."/>
            <person name="Sullivan D.J."/>
            <person name="Berriman M."/>
        </authorList>
    </citation>
    <scope>NUCLEOTIDE SEQUENCE [LARGE SCALE GENOMIC DNA]</scope>
    <source>
        <strain evidence="7">CD36 / ATCC MYA-646 / CBS 7987 / NCPF 3949 / NRRL Y-17841</strain>
    </source>
</reference>
<dbReference type="OrthoDB" id="4080456at2759"/>
<evidence type="ECO:0000313" key="5">
    <source>
        <dbReference type="CGD" id="CAL0000159189"/>
    </source>
</evidence>
<dbReference type="eggNOG" id="KOG2401">
    <property type="taxonomic scope" value="Eukaryota"/>
</dbReference>
<dbReference type="GO" id="GO:0005634">
    <property type="term" value="C:nucleus"/>
    <property type="evidence" value="ECO:0007669"/>
    <property type="project" value="TreeGrafter"/>
</dbReference>
<evidence type="ECO:0000313" key="6">
    <source>
        <dbReference type="EMBL" id="CAX41599.1"/>
    </source>
</evidence>
<feature type="domain" description="Smr" evidence="3">
    <location>
        <begin position="468"/>
        <end position="560"/>
    </location>
</feature>
<dbReference type="GO" id="GO:0043130">
    <property type="term" value="F:ubiquitin binding"/>
    <property type="evidence" value="ECO:0007669"/>
    <property type="project" value="InterPro"/>
</dbReference>
<name>B9WHF7_CANDC</name>
<keyword evidence="1" id="KW-0833">Ubl conjugation pathway</keyword>
<dbReference type="SUPFAM" id="SSF160443">
    <property type="entry name" value="SMR domain-like"/>
    <property type="match status" value="1"/>
</dbReference>
<evidence type="ECO:0000256" key="1">
    <source>
        <dbReference type="ARBA" id="ARBA00022786"/>
    </source>
</evidence>
<dbReference type="KEGG" id="cdu:CD36_52150"/>
<accession>B9WHF7</accession>
<feature type="compositionally biased region" description="Polar residues" evidence="2">
    <location>
        <begin position="275"/>
        <end position="284"/>
    </location>
</feature>
<dbReference type="CGD" id="CAL0000159189">
    <property type="gene designation" value="Cd36_52150"/>
</dbReference>
<feature type="compositionally biased region" description="Polar residues" evidence="2">
    <location>
        <begin position="317"/>
        <end position="332"/>
    </location>
</feature>
<evidence type="ECO:0000259" key="3">
    <source>
        <dbReference type="PROSITE" id="PS50828"/>
    </source>
</evidence>
<dbReference type="InterPro" id="IPR009060">
    <property type="entry name" value="UBA-like_sf"/>
</dbReference>
<feature type="compositionally biased region" description="Basic and acidic residues" evidence="2">
    <location>
        <begin position="120"/>
        <end position="136"/>
    </location>
</feature>
<dbReference type="Proteomes" id="UP000002605">
    <property type="component" value="Chromosome 5"/>
</dbReference>
<dbReference type="EMBL" id="FM992692">
    <property type="protein sequence ID" value="CAX41599.1"/>
    <property type="molecule type" value="Genomic_DNA"/>
</dbReference>
<dbReference type="SUPFAM" id="SSF46934">
    <property type="entry name" value="UBA-like"/>
    <property type="match status" value="1"/>
</dbReference>
<evidence type="ECO:0000259" key="4">
    <source>
        <dbReference type="PROSITE" id="PS51140"/>
    </source>
</evidence>
<proteinExistence type="predicted"/>
<sequence>MTLNKTYNNNGLSYPTTNVTNTFDFSNNNNNDKSRKTIYQLIYGELKTKNDNERNRTGGKYTLGSNDPDINSETIKMIENLCELFPMSTIDELRDHPTNVDHSEDLVTELFDKATALIQSEKDREKEKEKEKKNNQKEPLSQQSKRYNQKYMKVGTSLYSDAVYELQVMFPSIAIKSVEKILQENNGNIEDAAIALLELSSGTTTAASQKQRENDNEWVEESSIVIKVCRFLQTNSNDIFLDKSDVLHYTRKNGGDYYKTLYDVVMNCKSMVLTKQQESTSGGATKTHDKSRNNRRVQRGGAMGLASSTRNRISHGQEPQNEISTTTPTPSNYRYDENSMEAKELWSLIPLNKDGKNSVESISSQKLPINKKFAIKALEFFQGNVYKVIELISELSSSQISSSKQSRHLNEKQPVDIKIENSKFGMPKDSSNNTFIPSSTREYQTDRIILDSHDEQYLFDRYLKTGTVDLHGFTVVEAMELVPLILHHWWNQELTHRQSIGQLEKFGNSASLGSVLIITGRGVHSTGGVSTVKVSVNRYLTNNNYIFEQPTSGSFEVTGKRINKK</sequence>
<dbReference type="HOGENOM" id="CLU_474057_0_0_1"/>
<protein>
    <submittedName>
        <fullName evidence="6">Ubiquitin-binding protein, putative</fullName>
    </submittedName>
</protein>
<dbReference type="InterPro" id="IPR003892">
    <property type="entry name" value="CUE"/>
</dbReference>
<dbReference type="Gene3D" id="3.30.1370.110">
    <property type="match status" value="1"/>
</dbReference>
<dbReference type="InterPro" id="IPR036063">
    <property type="entry name" value="Smr_dom_sf"/>
</dbReference>
<feature type="domain" description="CUE" evidence="4">
    <location>
        <begin position="158"/>
        <end position="201"/>
    </location>
</feature>
<feature type="region of interest" description="Disordered" evidence="2">
    <location>
        <begin position="275"/>
        <end position="333"/>
    </location>
</feature>
<dbReference type="RefSeq" id="XP_002420520.1">
    <property type="nucleotide sequence ID" value="XM_002420475.1"/>
</dbReference>
<organism evidence="6 7">
    <name type="scientific">Candida dubliniensis (strain CD36 / ATCC MYA-646 / CBS 7987 / NCPF 3949 / NRRL Y-17841)</name>
    <name type="common">Yeast</name>
    <dbReference type="NCBI Taxonomy" id="573826"/>
    <lineage>
        <taxon>Eukaryota</taxon>
        <taxon>Fungi</taxon>
        <taxon>Dikarya</taxon>
        <taxon>Ascomycota</taxon>
        <taxon>Saccharomycotina</taxon>
        <taxon>Pichiomycetes</taxon>
        <taxon>Debaryomycetaceae</taxon>
        <taxon>Candida/Lodderomyces clade</taxon>
        <taxon>Candida</taxon>
    </lineage>
</organism>
<dbReference type="SMART" id="SM00463">
    <property type="entry name" value="SMR"/>
    <property type="match status" value="1"/>
</dbReference>
<dbReference type="PROSITE" id="PS51140">
    <property type="entry name" value="CUE"/>
    <property type="match status" value="1"/>
</dbReference>
<dbReference type="PANTHER" id="PTHR46535">
    <property type="entry name" value="NEDD4-BINDING PROTEIN 2"/>
    <property type="match status" value="1"/>
</dbReference>